<evidence type="ECO:0000313" key="10">
    <source>
        <dbReference type="Proteomes" id="UP000886725"/>
    </source>
</evidence>
<comment type="subcellular location">
    <subcellularLocation>
        <location evidence="1 7">Cell membrane</location>
        <topology evidence="1 7">Multi-pass membrane protein</topology>
    </subcellularLocation>
</comment>
<dbReference type="CDD" id="cd06261">
    <property type="entry name" value="TM_PBP2"/>
    <property type="match status" value="1"/>
</dbReference>
<keyword evidence="4 7" id="KW-0812">Transmembrane</keyword>
<evidence type="ECO:0000256" key="5">
    <source>
        <dbReference type="ARBA" id="ARBA00022989"/>
    </source>
</evidence>
<evidence type="ECO:0000256" key="7">
    <source>
        <dbReference type="RuleBase" id="RU363032"/>
    </source>
</evidence>
<evidence type="ECO:0000259" key="8">
    <source>
        <dbReference type="PROSITE" id="PS50928"/>
    </source>
</evidence>
<dbReference type="GO" id="GO:0005886">
    <property type="term" value="C:plasma membrane"/>
    <property type="evidence" value="ECO:0007669"/>
    <property type="project" value="UniProtKB-SubCell"/>
</dbReference>
<dbReference type="Gene3D" id="1.10.3720.10">
    <property type="entry name" value="MetI-like"/>
    <property type="match status" value="1"/>
</dbReference>
<gene>
    <name evidence="9" type="ORF">IAC85_03670</name>
</gene>
<keyword evidence="6 7" id="KW-0472">Membrane</keyword>
<evidence type="ECO:0000256" key="6">
    <source>
        <dbReference type="ARBA" id="ARBA00023136"/>
    </source>
</evidence>
<dbReference type="SUPFAM" id="SSF161098">
    <property type="entry name" value="MetI-like"/>
    <property type="match status" value="1"/>
</dbReference>
<reference evidence="9" key="1">
    <citation type="submission" date="2020-10" db="EMBL/GenBank/DDBJ databases">
        <authorList>
            <person name="Gilroy R."/>
        </authorList>
    </citation>
    <scope>NUCLEOTIDE SEQUENCE</scope>
    <source>
        <strain evidence="9">CHK165-10780</strain>
    </source>
</reference>
<dbReference type="InterPro" id="IPR000515">
    <property type="entry name" value="MetI-like"/>
</dbReference>
<dbReference type="InterPro" id="IPR035906">
    <property type="entry name" value="MetI-like_sf"/>
</dbReference>
<feature type="transmembrane region" description="Helical" evidence="7">
    <location>
        <begin position="20"/>
        <end position="39"/>
    </location>
</feature>
<evidence type="ECO:0000256" key="3">
    <source>
        <dbReference type="ARBA" id="ARBA00022475"/>
    </source>
</evidence>
<dbReference type="AlphaFoldDB" id="A0A9D0YZ75"/>
<dbReference type="EMBL" id="DVFU01000069">
    <property type="protein sequence ID" value="HIQ64817.1"/>
    <property type="molecule type" value="Genomic_DNA"/>
</dbReference>
<comment type="similarity">
    <text evidence="7">Belongs to the binding-protein-dependent transport system permease family.</text>
</comment>
<evidence type="ECO:0000256" key="1">
    <source>
        <dbReference type="ARBA" id="ARBA00004651"/>
    </source>
</evidence>
<reference evidence="9" key="2">
    <citation type="journal article" date="2021" name="PeerJ">
        <title>Extensive microbial diversity within the chicken gut microbiome revealed by metagenomics and culture.</title>
        <authorList>
            <person name="Gilroy R."/>
            <person name="Ravi A."/>
            <person name="Getino M."/>
            <person name="Pursley I."/>
            <person name="Horton D.L."/>
            <person name="Alikhan N.F."/>
            <person name="Baker D."/>
            <person name="Gharbi K."/>
            <person name="Hall N."/>
            <person name="Watson M."/>
            <person name="Adriaenssens E.M."/>
            <person name="Foster-Nyarko E."/>
            <person name="Jarju S."/>
            <person name="Secka A."/>
            <person name="Antonio M."/>
            <person name="Oren A."/>
            <person name="Chaudhuri R.R."/>
            <person name="La Ragione R."/>
            <person name="Hildebrand F."/>
            <person name="Pallen M.J."/>
        </authorList>
    </citation>
    <scope>NUCLEOTIDE SEQUENCE</scope>
    <source>
        <strain evidence="9">CHK165-10780</strain>
    </source>
</reference>
<evidence type="ECO:0000256" key="2">
    <source>
        <dbReference type="ARBA" id="ARBA00022448"/>
    </source>
</evidence>
<name>A0A9D0YZ75_9FIRM</name>
<dbReference type="GO" id="GO:0055085">
    <property type="term" value="P:transmembrane transport"/>
    <property type="evidence" value="ECO:0007669"/>
    <property type="project" value="InterPro"/>
</dbReference>
<evidence type="ECO:0000256" key="4">
    <source>
        <dbReference type="ARBA" id="ARBA00022692"/>
    </source>
</evidence>
<organism evidence="9 10">
    <name type="scientific">Candidatus Faecenecus gallistercoris</name>
    <dbReference type="NCBI Taxonomy" id="2840793"/>
    <lineage>
        <taxon>Bacteria</taxon>
        <taxon>Bacillati</taxon>
        <taxon>Bacillota</taxon>
        <taxon>Bacillota incertae sedis</taxon>
        <taxon>Candidatus Faecenecus</taxon>
    </lineage>
</organism>
<keyword evidence="3" id="KW-1003">Cell membrane</keyword>
<evidence type="ECO:0000313" key="9">
    <source>
        <dbReference type="EMBL" id="HIQ64817.1"/>
    </source>
</evidence>
<dbReference type="PANTHER" id="PTHR30151:SF19">
    <property type="entry name" value="ABC TRANSPORTER PERMEASE"/>
    <property type="match status" value="1"/>
</dbReference>
<proteinExistence type="inferred from homology"/>
<sequence>MKHSIEHQNYLKKKKRTKILVLCTQLAILMGFLLLWYALVKTKTINEFIFSSPLNVVRVITNLIQAGNFWNHIAITCMETAVSFTLAIVLGLIIATLLWFNSFFAKVMDPYLTILNSLPKVSLGPLIIIWVGANTNSIIVMALMISLIVTIITIYEGFMHTPDEYLTVLKSFKVSKWKQFYYGVLPANKETILQSMRVNIGMCLIGVIMGELLVSKEGIGYLIMYGSQVFNLDLVIAGVVLLAILSVIMYYIVIIFGKWINQKKD</sequence>
<feature type="transmembrane region" description="Helical" evidence="7">
    <location>
        <begin position="138"/>
        <end position="158"/>
    </location>
</feature>
<feature type="transmembrane region" description="Helical" evidence="7">
    <location>
        <begin position="234"/>
        <end position="256"/>
    </location>
</feature>
<feature type="transmembrane region" description="Helical" evidence="7">
    <location>
        <begin position="81"/>
        <end position="100"/>
    </location>
</feature>
<feature type="transmembrane region" description="Helical" evidence="7">
    <location>
        <begin position="112"/>
        <end position="132"/>
    </location>
</feature>
<feature type="transmembrane region" description="Helical" evidence="7">
    <location>
        <begin position="198"/>
        <end position="214"/>
    </location>
</feature>
<keyword evidence="5 7" id="KW-1133">Transmembrane helix</keyword>
<comment type="caution">
    <text evidence="9">The sequence shown here is derived from an EMBL/GenBank/DDBJ whole genome shotgun (WGS) entry which is preliminary data.</text>
</comment>
<accession>A0A9D0YZ75</accession>
<dbReference type="PROSITE" id="PS50928">
    <property type="entry name" value="ABC_TM1"/>
    <property type="match status" value="1"/>
</dbReference>
<dbReference type="Pfam" id="PF00528">
    <property type="entry name" value="BPD_transp_1"/>
    <property type="match status" value="1"/>
</dbReference>
<protein>
    <submittedName>
        <fullName evidence="9">ABC transporter permease</fullName>
    </submittedName>
</protein>
<keyword evidence="2 7" id="KW-0813">Transport</keyword>
<feature type="domain" description="ABC transmembrane type-1" evidence="8">
    <location>
        <begin position="69"/>
        <end position="253"/>
    </location>
</feature>
<dbReference type="PANTHER" id="PTHR30151">
    <property type="entry name" value="ALKANE SULFONATE ABC TRANSPORTER-RELATED, MEMBRANE SUBUNIT"/>
    <property type="match status" value="1"/>
</dbReference>
<dbReference type="Proteomes" id="UP000886725">
    <property type="component" value="Unassembled WGS sequence"/>
</dbReference>